<evidence type="ECO:0000256" key="6">
    <source>
        <dbReference type="ARBA" id="ARBA00023136"/>
    </source>
</evidence>
<comment type="subcellular location">
    <subcellularLocation>
        <location evidence="1 7">Cell membrane</location>
        <topology evidence="1 7">Multi-pass membrane protein</topology>
    </subcellularLocation>
</comment>
<protein>
    <submittedName>
        <fullName evidence="10">ABC transporter permease</fullName>
    </submittedName>
</protein>
<accession>A0ABS3LP74</accession>
<dbReference type="RefSeq" id="WP_207855023.1">
    <property type="nucleotide sequence ID" value="NZ_JAFVMG010000015.1"/>
</dbReference>
<dbReference type="Pfam" id="PF00528">
    <property type="entry name" value="BPD_transp_1"/>
    <property type="match status" value="1"/>
</dbReference>
<dbReference type="PANTHER" id="PTHR30151:SF38">
    <property type="entry name" value="ALIPHATIC SULFONATES TRANSPORT PERMEASE PROTEIN SSUC-RELATED"/>
    <property type="match status" value="1"/>
</dbReference>
<evidence type="ECO:0000313" key="10">
    <source>
        <dbReference type="EMBL" id="MBO1329156.1"/>
    </source>
</evidence>
<feature type="transmembrane region" description="Helical" evidence="7">
    <location>
        <begin position="165"/>
        <end position="180"/>
    </location>
</feature>
<feature type="transmembrane region" description="Helical" evidence="7">
    <location>
        <begin position="255"/>
        <end position="275"/>
    </location>
</feature>
<evidence type="ECO:0000259" key="9">
    <source>
        <dbReference type="PROSITE" id="PS50928"/>
    </source>
</evidence>
<feature type="compositionally biased region" description="Basic residues" evidence="8">
    <location>
        <begin position="26"/>
        <end position="35"/>
    </location>
</feature>
<dbReference type="EMBL" id="JAFVMG010000015">
    <property type="protein sequence ID" value="MBO1329156.1"/>
    <property type="molecule type" value="Genomic_DNA"/>
</dbReference>
<dbReference type="CDD" id="cd06261">
    <property type="entry name" value="TM_PBP2"/>
    <property type="match status" value="1"/>
</dbReference>
<feature type="domain" description="ABC transmembrane type-1" evidence="9">
    <location>
        <begin position="99"/>
        <end position="283"/>
    </location>
</feature>
<dbReference type="Proteomes" id="UP000664399">
    <property type="component" value="Unassembled WGS sequence"/>
</dbReference>
<keyword evidence="3" id="KW-1003">Cell membrane</keyword>
<evidence type="ECO:0000256" key="5">
    <source>
        <dbReference type="ARBA" id="ARBA00022989"/>
    </source>
</evidence>
<comment type="caution">
    <text evidence="10">The sequence shown here is derived from an EMBL/GenBank/DDBJ whole genome shotgun (WGS) entry which is preliminary data.</text>
</comment>
<keyword evidence="5 7" id="KW-1133">Transmembrane helix</keyword>
<gene>
    <name evidence="10" type="ORF">J2D75_11805</name>
</gene>
<reference evidence="10 11" key="1">
    <citation type="submission" date="2021-03" db="EMBL/GenBank/DDBJ databases">
        <title>The complete genome sequence of Acetobacter suratthaniensis TBRC 1719.</title>
        <authorList>
            <person name="Charoenyingcharoen P."/>
            <person name="Yukphan P."/>
        </authorList>
    </citation>
    <scope>NUCLEOTIDE SEQUENCE [LARGE SCALE GENOMIC DNA]</scope>
    <source>
        <strain evidence="10 11">TBRC 1719</strain>
    </source>
</reference>
<keyword evidence="4 7" id="KW-0812">Transmembrane</keyword>
<dbReference type="Gene3D" id="1.10.3720.10">
    <property type="entry name" value="MetI-like"/>
    <property type="match status" value="1"/>
</dbReference>
<keyword evidence="11" id="KW-1185">Reference proteome</keyword>
<dbReference type="InterPro" id="IPR000515">
    <property type="entry name" value="MetI-like"/>
</dbReference>
<evidence type="ECO:0000256" key="8">
    <source>
        <dbReference type="SAM" id="MobiDB-lite"/>
    </source>
</evidence>
<name>A0ABS3LP74_9PROT</name>
<feature type="region of interest" description="Disordered" evidence="8">
    <location>
        <begin position="1"/>
        <end position="35"/>
    </location>
</feature>
<evidence type="ECO:0000256" key="2">
    <source>
        <dbReference type="ARBA" id="ARBA00022448"/>
    </source>
</evidence>
<feature type="transmembrane region" description="Helical" evidence="7">
    <location>
        <begin position="139"/>
        <end position="159"/>
    </location>
</feature>
<evidence type="ECO:0000256" key="7">
    <source>
        <dbReference type="RuleBase" id="RU363032"/>
    </source>
</evidence>
<evidence type="ECO:0000256" key="4">
    <source>
        <dbReference type="ARBA" id="ARBA00022692"/>
    </source>
</evidence>
<dbReference type="PROSITE" id="PS50928">
    <property type="entry name" value="ABC_TM1"/>
    <property type="match status" value="1"/>
</dbReference>
<organism evidence="10 11">
    <name type="scientific">Acetobacter suratthaniensis</name>
    <dbReference type="NCBI Taxonomy" id="1502841"/>
    <lineage>
        <taxon>Bacteria</taxon>
        <taxon>Pseudomonadati</taxon>
        <taxon>Pseudomonadota</taxon>
        <taxon>Alphaproteobacteria</taxon>
        <taxon>Acetobacterales</taxon>
        <taxon>Acetobacteraceae</taxon>
        <taxon>Acetobacter</taxon>
    </lineage>
</organism>
<sequence length="302" mass="32389">MSGASFHNAPPLLPRDKASLAAPPAHPRHQKTGTRGPIHRIRWSVLPALGRYASPVILVLLWQAACSTGLISTRLFASPLQILATGWGLAQDGTLQANLGVSLLRAASGLALALATGISLALIAALSRIGENVIDAPIQILRTLPVLALAPLFILWFGIGELPKVLLVALGATFPVYLNLHKGIRAIDPKLLEMAHTIGLSRWQRIRNVILPGALPDLLVGTRLAVSIAWLMLVVAEQINASSGIGHMMMDAQDFLRTDIIFVGLAIYGLLGLISDQGVRILERRALVWRQPSAQGRGQNHD</sequence>
<keyword evidence="6 7" id="KW-0472">Membrane</keyword>
<dbReference type="SUPFAM" id="SSF161098">
    <property type="entry name" value="MetI-like"/>
    <property type="match status" value="1"/>
</dbReference>
<dbReference type="PANTHER" id="PTHR30151">
    <property type="entry name" value="ALKANE SULFONATE ABC TRANSPORTER-RELATED, MEMBRANE SUBUNIT"/>
    <property type="match status" value="1"/>
</dbReference>
<comment type="similarity">
    <text evidence="7">Belongs to the binding-protein-dependent transport system permease family.</text>
</comment>
<dbReference type="InterPro" id="IPR035906">
    <property type="entry name" value="MetI-like_sf"/>
</dbReference>
<feature type="transmembrane region" description="Helical" evidence="7">
    <location>
        <begin position="106"/>
        <end position="127"/>
    </location>
</feature>
<evidence type="ECO:0000256" key="1">
    <source>
        <dbReference type="ARBA" id="ARBA00004651"/>
    </source>
</evidence>
<evidence type="ECO:0000256" key="3">
    <source>
        <dbReference type="ARBA" id="ARBA00022475"/>
    </source>
</evidence>
<proteinExistence type="inferred from homology"/>
<evidence type="ECO:0000313" key="11">
    <source>
        <dbReference type="Proteomes" id="UP000664399"/>
    </source>
</evidence>
<keyword evidence="2 7" id="KW-0813">Transport</keyword>